<evidence type="ECO:0000313" key="3">
    <source>
        <dbReference type="Proteomes" id="UP001589733"/>
    </source>
</evidence>
<feature type="chain" id="PRO_5046672761" evidence="1">
    <location>
        <begin position="19"/>
        <end position="232"/>
    </location>
</feature>
<reference evidence="2 3" key="1">
    <citation type="submission" date="2024-09" db="EMBL/GenBank/DDBJ databases">
        <authorList>
            <person name="Sun Q."/>
            <person name="Mori K."/>
        </authorList>
    </citation>
    <scope>NUCLEOTIDE SEQUENCE [LARGE SCALE GENOMIC DNA]</scope>
    <source>
        <strain evidence="2 3">JCM 13503</strain>
    </source>
</reference>
<organism evidence="2 3">
    <name type="scientific">Deinococcus oregonensis</name>
    <dbReference type="NCBI Taxonomy" id="1805970"/>
    <lineage>
        <taxon>Bacteria</taxon>
        <taxon>Thermotogati</taxon>
        <taxon>Deinococcota</taxon>
        <taxon>Deinococci</taxon>
        <taxon>Deinococcales</taxon>
        <taxon>Deinococcaceae</taxon>
        <taxon>Deinococcus</taxon>
    </lineage>
</organism>
<feature type="signal peptide" evidence="1">
    <location>
        <begin position="1"/>
        <end position="18"/>
    </location>
</feature>
<gene>
    <name evidence="2" type="ORF">ACFFLM_10475</name>
</gene>
<sequence>MRRLFFPALILLASTALAGNRLDIIRVAFSPSGQRVVAVTSGELDGSGNGAAQVDVFNTSTGATVYSAQKDAEATAPAVLAQLLTSAPVVNIFAQSGLTPGVTSVPRYRRVYPTPYASWSDGIGAGQSLTTPVSLWTAGILAPIKLSVFRLPSKCPQDYLNPGDFTSGFQLSVRGRVVYQDRVLPAARACAARYSLERVDVRGNRALFTLRAYGIGFEGPDADPVFVAVTLK</sequence>
<evidence type="ECO:0000313" key="2">
    <source>
        <dbReference type="EMBL" id="MFB9992389.1"/>
    </source>
</evidence>
<keyword evidence="1" id="KW-0732">Signal</keyword>
<dbReference type="Pfam" id="PF10016">
    <property type="entry name" value="DUF2259"/>
    <property type="match status" value="1"/>
</dbReference>
<dbReference type="Proteomes" id="UP001589733">
    <property type="component" value="Unassembled WGS sequence"/>
</dbReference>
<dbReference type="InterPro" id="IPR018725">
    <property type="entry name" value="DUF2259_secreted"/>
</dbReference>
<protein>
    <submittedName>
        <fullName evidence="2">DUF2259 domain-containing protein</fullName>
    </submittedName>
</protein>
<comment type="caution">
    <text evidence="2">The sequence shown here is derived from an EMBL/GenBank/DDBJ whole genome shotgun (WGS) entry which is preliminary data.</text>
</comment>
<keyword evidence="3" id="KW-1185">Reference proteome</keyword>
<dbReference type="EMBL" id="JBHLYR010000031">
    <property type="protein sequence ID" value="MFB9992389.1"/>
    <property type="molecule type" value="Genomic_DNA"/>
</dbReference>
<proteinExistence type="predicted"/>
<accession>A0ABV6AY00</accession>
<name>A0ABV6AY00_9DEIO</name>
<evidence type="ECO:0000256" key="1">
    <source>
        <dbReference type="SAM" id="SignalP"/>
    </source>
</evidence>
<dbReference type="RefSeq" id="WP_380009171.1">
    <property type="nucleotide sequence ID" value="NZ_JBHLYR010000031.1"/>
</dbReference>